<dbReference type="AlphaFoldDB" id="A0A4Y2U199"/>
<protein>
    <submittedName>
        <fullName evidence="2">Uncharacterized protein</fullName>
    </submittedName>
</protein>
<comment type="caution">
    <text evidence="2">The sequence shown here is derived from an EMBL/GenBank/DDBJ whole genome shotgun (WGS) entry which is preliminary data.</text>
</comment>
<sequence length="128" mass="14613">MVVRSRLRGRRVPGSKPNSTEDLPYMNPVARKIVRSGQASFRWCGETQPSLPYRVSLRSTCKVSALNQHLIQPINRPACGAGTKLNLIPVMDMTQPCWYGVESCRVGRRLRQRTRQLSKIQNYEVFPI</sequence>
<name>A0A4Y2U199_ARAVE</name>
<feature type="compositionally biased region" description="Basic residues" evidence="1">
    <location>
        <begin position="1"/>
        <end position="13"/>
    </location>
</feature>
<reference evidence="2 3" key="1">
    <citation type="journal article" date="2019" name="Sci. Rep.">
        <title>Orb-weaving spider Araneus ventricosus genome elucidates the spidroin gene catalogue.</title>
        <authorList>
            <person name="Kono N."/>
            <person name="Nakamura H."/>
            <person name="Ohtoshi R."/>
            <person name="Moran D.A.P."/>
            <person name="Shinohara A."/>
            <person name="Yoshida Y."/>
            <person name="Fujiwara M."/>
            <person name="Mori M."/>
            <person name="Tomita M."/>
            <person name="Arakawa K."/>
        </authorList>
    </citation>
    <scope>NUCLEOTIDE SEQUENCE [LARGE SCALE GENOMIC DNA]</scope>
</reference>
<keyword evidence="3" id="KW-1185">Reference proteome</keyword>
<evidence type="ECO:0000313" key="3">
    <source>
        <dbReference type="Proteomes" id="UP000499080"/>
    </source>
</evidence>
<evidence type="ECO:0000256" key="1">
    <source>
        <dbReference type="SAM" id="MobiDB-lite"/>
    </source>
</evidence>
<evidence type="ECO:0000313" key="2">
    <source>
        <dbReference type="EMBL" id="GBO06765.1"/>
    </source>
</evidence>
<proteinExistence type="predicted"/>
<accession>A0A4Y2U199</accession>
<organism evidence="2 3">
    <name type="scientific">Araneus ventricosus</name>
    <name type="common">Orbweaver spider</name>
    <name type="synonym">Epeira ventricosa</name>
    <dbReference type="NCBI Taxonomy" id="182803"/>
    <lineage>
        <taxon>Eukaryota</taxon>
        <taxon>Metazoa</taxon>
        <taxon>Ecdysozoa</taxon>
        <taxon>Arthropoda</taxon>
        <taxon>Chelicerata</taxon>
        <taxon>Arachnida</taxon>
        <taxon>Araneae</taxon>
        <taxon>Araneomorphae</taxon>
        <taxon>Entelegynae</taxon>
        <taxon>Araneoidea</taxon>
        <taxon>Araneidae</taxon>
        <taxon>Araneus</taxon>
    </lineage>
</organism>
<dbReference type="Proteomes" id="UP000499080">
    <property type="component" value="Unassembled WGS sequence"/>
</dbReference>
<gene>
    <name evidence="2" type="ORF">AVEN_188159_1</name>
</gene>
<feature type="region of interest" description="Disordered" evidence="1">
    <location>
        <begin position="1"/>
        <end position="24"/>
    </location>
</feature>
<dbReference type="EMBL" id="BGPR01033000">
    <property type="protein sequence ID" value="GBO06765.1"/>
    <property type="molecule type" value="Genomic_DNA"/>
</dbReference>